<organism evidence="2 3">
    <name type="scientific">Iphiclides podalirius</name>
    <name type="common">scarce swallowtail</name>
    <dbReference type="NCBI Taxonomy" id="110791"/>
    <lineage>
        <taxon>Eukaryota</taxon>
        <taxon>Metazoa</taxon>
        <taxon>Ecdysozoa</taxon>
        <taxon>Arthropoda</taxon>
        <taxon>Hexapoda</taxon>
        <taxon>Insecta</taxon>
        <taxon>Pterygota</taxon>
        <taxon>Neoptera</taxon>
        <taxon>Endopterygota</taxon>
        <taxon>Lepidoptera</taxon>
        <taxon>Glossata</taxon>
        <taxon>Ditrysia</taxon>
        <taxon>Papilionoidea</taxon>
        <taxon>Papilionidae</taxon>
        <taxon>Papilioninae</taxon>
        <taxon>Iphiclides</taxon>
    </lineage>
</organism>
<reference evidence="2" key="1">
    <citation type="submission" date="2022-03" db="EMBL/GenBank/DDBJ databases">
        <authorList>
            <person name="Martin H S."/>
        </authorList>
    </citation>
    <scope>NUCLEOTIDE SEQUENCE</scope>
</reference>
<proteinExistence type="predicted"/>
<evidence type="ECO:0000313" key="3">
    <source>
        <dbReference type="Proteomes" id="UP000837857"/>
    </source>
</evidence>
<name>A0ABN8I654_9NEOP</name>
<gene>
    <name evidence="2" type="ORF">IPOD504_LOCUS5530</name>
</gene>
<evidence type="ECO:0000256" key="1">
    <source>
        <dbReference type="SAM" id="MobiDB-lite"/>
    </source>
</evidence>
<keyword evidence="3" id="KW-1185">Reference proteome</keyword>
<feature type="non-terminal residue" evidence="2">
    <location>
        <position position="1"/>
    </location>
</feature>
<protein>
    <submittedName>
        <fullName evidence="2">Uncharacterized protein</fullName>
    </submittedName>
</protein>
<feature type="region of interest" description="Disordered" evidence="1">
    <location>
        <begin position="287"/>
        <end position="311"/>
    </location>
</feature>
<accession>A0ABN8I654</accession>
<dbReference type="EMBL" id="OW152829">
    <property type="protein sequence ID" value="CAH2046885.1"/>
    <property type="molecule type" value="Genomic_DNA"/>
</dbReference>
<sequence>MTFLSPPPSTVLSEPHPRAFRAPTRDECEWGIMKRERSSPVAPSITTANIVALPSRLFGNIYLPVGWSVADATLRGHHTVRSEGPRYAADTLSGNSFVIGAHSPKAESRLTLFAKAVLSVLPLLFLMPVEQRDKTAAILSPLHSSRTRLPLDKGCRIPYVVPLNYIIDMVSPLPRRLDSADFGICSGFGVAPSGVTHLEGHSAPAAAARICRHRTITALVNALHSDGSIFTLMPTVQVAQLNRDTLMGSLEAAPRPGLKPPTPRRQAQDAIRVVIVERAARGGATIKAKTPPRGAYEGTDRVPLGTARRRT</sequence>
<dbReference type="Proteomes" id="UP000837857">
    <property type="component" value="Chromosome 17"/>
</dbReference>
<evidence type="ECO:0000313" key="2">
    <source>
        <dbReference type="EMBL" id="CAH2046885.1"/>
    </source>
</evidence>